<proteinExistence type="predicted"/>
<keyword evidence="2" id="KW-1185">Reference proteome</keyword>
<protein>
    <submittedName>
        <fullName evidence="1">Uncharacterized protein</fullName>
    </submittedName>
</protein>
<gene>
    <name evidence="1" type="ORF">EVAR_74068_1</name>
</gene>
<dbReference type="AlphaFoldDB" id="A0A4C1TJX7"/>
<dbReference type="OrthoDB" id="2215036at2759"/>
<evidence type="ECO:0000313" key="1">
    <source>
        <dbReference type="EMBL" id="GBP13737.1"/>
    </source>
</evidence>
<dbReference type="Gene3D" id="1.25.10.10">
    <property type="entry name" value="Leucine-rich Repeat Variant"/>
    <property type="match status" value="1"/>
</dbReference>
<reference evidence="1 2" key="1">
    <citation type="journal article" date="2019" name="Commun. Biol.">
        <title>The bagworm genome reveals a unique fibroin gene that provides high tensile strength.</title>
        <authorList>
            <person name="Kono N."/>
            <person name="Nakamura H."/>
            <person name="Ohtoshi R."/>
            <person name="Tomita M."/>
            <person name="Numata K."/>
            <person name="Arakawa K."/>
        </authorList>
    </citation>
    <scope>NUCLEOTIDE SEQUENCE [LARGE SCALE GENOMIC DNA]</scope>
</reference>
<sequence>MYVPCYAFLAAEQLIDANKALSALLQFYVVFKCMANTKPNQAGLITLGVQFYELLRPKFPSLSEVLQSIPNVSSADVQKFDEKIAIAPVKGNKVDKAKKDLFKTNCISWDAASTSYSDTK</sequence>
<dbReference type="InterPro" id="IPR011989">
    <property type="entry name" value="ARM-like"/>
</dbReference>
<name>A0A4C1TJX7_EUMVA</name>
<dbReference type="STRING" id="151549.A0A4C1TJX7"/>
<organism evidence="1 2">
    <name type="scientific">Eumeta variegata</name>
    <name type="common">Bagworm moth</name>
    <name type="synonym">Eumeta japonica</name>
    <dbReference type="NCBI Taxonomy" id="151549"/>
    <lineage>
        <taxon>Eukaryota</taxon>
        <taxon>Metazoa</taxon>
        <taxon>Ecdysozoa</taxon>
        <taxon>Arthropoda</taxon>
        <taxon>Hexapoda</taxon>
        <taxon>Insecta</taxon>
        <taxon>Pterygota</taxon>
        <taxon>Neoptera</taxon>
        <taxon>Endopterygota</taxon>
        <taxon>Lepidoptera</taxon>
        <taxon>Glossata</taxon>
        <taxon>Ditrysia</taxon>
        <taxon>Tineoidea</taxon>
        <taxon>Psychidae</taxon>
        <taxon>Oiketicinae</taxon>
        <taxon>Eumeta</taxon>
    </lineage>
</organism>
<dbReference type="Proteomes" id="UP000299102">
    <property type="component" value="Unassembled WGS sequence"/>
</dbReference>
<accession>A0A4C1TJX7</accession>
<comment type="caution">
    <text evidence="1">The sequence shown here is derived from an EMBL/GenBank/DDBJ whole genome shotgun (WGS) entry which is preliminary data.</text>
</comment>
<evidence type="ECO:0000313" key="2">
    <source>
        <dbReference type="Proteomes" id="UP000299102"/>
    </source>
</evidence>
<dbReference type="EMBL" id="BGZK01005370">
    <property type="protein sequence ID" value="GBP13737.1"/>
    <property type="molecule type" value="Genomic_DNA"/>
</dbReference>